<reference evidence="33" key="1">
    <citation type="submission" date="2025-08" db="UniProtKB">
        <authorList>
            <consortium name="RefSeq"/>
        </authorList>
    </citation>
    <scope>IDENTIFICATION</scope>
</reference>
<dbReference type="GO" id="GO:0004843">
    <property type="term" value="F:cysteine-type deubiquitinase activity"/>
    <property type="evidence" value="ECO:0007669"/>
    <property type="project" value="UniProtKB-EC"/>
</dbReference>
<keyword evidence="15" id="KW-0879">Wnt signaling pathway</keyword>
<evidence type="ECO:0000256" key="20">
    <source>
        <dbReference type="ARBA" id="ARBA00022807"/>
    </source>
</evidence>
<evidence type="ECO:0000256" key="27">
    <source>
        <dbReference type="ARBA" id="ARBA00031094"/>
    </source>
</evidence>
<keyword evidence="24" id="KW-0472">Membrane</keyword>
<dbReference type="GO" id="GO:0005886">
    <property type="term" value="C:plasma membrane"/>
    <property type="evidence" value="ECO:0007669"/>
    <property type="project" value="UniProtKB-SubCell"/>
</dbReference>
<dbReference type="InterPro" id="IPR018200">
    <property type="entry name" value="USP_CS"/>
</dbReference>
<protein>
    <recommendedName>
        <fullName evidence="9">Ubiquitin carboxyl-terminal hydrolase CYLD</fullName>
        <ecNumber evidence="8">3.4.19.12</ecNumber>
    </recommendedName>
    <alternativeName>
        <fullName evidence="26">Deubiquitinating enzyme CYLD</fullName>
    </alternativeName>
    <alternativeName>
        <fullName evidence="27">Ubiquitin thioesterase CYLD</fullName>
    </alternativeName>
    <alternativeName>
        <fullName evidence="28">Ubiquitin-specific-processing protease CYLD</fullName>
    </alternativeName>
</protein>
<dbReference type="GO" id="GO:0005813">
    <property type="term" value="C:centrosome"/>
    <property type="evidence" value="ECO:0007669"/>
    <property type="project" value="UniProtKB-SubCell"/>
</dbReference>
<evidence type="ECO:0000256" key="26">
    <source>
        <dbReference type="ARBA" id="ARBA00030882"/>
    </source>
</evidence>
<proteinExistence type="inferred from homology"/>
<keyword evidence="13" id="KW-0399">Innate immunity</keyword>
<feature type="domain" description="CAP-Gly" evidence="31">
    <location>
        <begin position="313"/>
        <end position="355"/>
    </location>
</feature>
<name>A0A6J2WS12_CHACN</name>
<dbReference type="PROSITE" id="PS00972">
    <property type="entry name" value="USP_1"/>
    <property type="match status" value="1"/>
</dbReference>
<evidence type="ECO:0000256" key="2">
    <source>
        <dbReference type="ARBA" id="ARBA00004120"/>
    </source>
</evidence>
<dbReference type="FunFam" id="3.90.70.10:FF:000009">
    <property type="entry name" value="Putative ubiquitin carboxyl-terminal hydrolase CYLD"/>
    <property type="match status" value="1"/>
</dbReference>
<evidence type="ECO:0000313" key="32">
    <source>
        <dbReference type="Proteomes" id="UP000504632"/>
    </source>
</evidence>
<feature type="domain" description="USP" evidence="30">
    <location>
        <begin position="411"/>
        <end position="738"/>
    </location>
</feature>
<dbReference type="PANTHER" id="PTHR11830">
    <property type="entry name" value="40S RIBOSOMAL PROTEIN S3A"/>
    <property type="match status" value="1"/>
</dbReference>
<keyword evidence="12" id="KW-0597">Phosphoprotein</keyword>
<evidence type="ECO:0000256" key="29">
    <source>
        <dbReference type="ARBA" id="ARBA00046580"/>
    </source>
</evidence>
<evidence type="ECO:0000256" key="4">
    <source>
        <dbReference type="ARBA" id="ARBA00004300"/>
    </source>
</evidence>
<dbReference type="GO" id="GO:0048471">
    <property type="term" value="C:perinuclear region of cytoplasm"/>
    <property type="evidence" value="ECO:0007669"/>
    <property type="project" value="UniProtKB-SubCell"/>
</dbReference>
<dbReference type="Pfam" id="PF00443">
    <property type="entry name" value="UCH"/>
    <property type="match status" value="1"/>
</dbReference>
<dbReference type="OrthoDB" id="6287070at2759"/>
<evidence type="ECO:0000256" key="22">
    <source>
        <dbReference type="ARBA" id="ARBA00022843"/>
    </source>
</evidence>
<evidence type="ECO:0000256" key="7">
    <source>
        <dbReference type="ARBA" id="ARBA00009085"/>
    </source>
</evidence>
<organism evidence="32 33">
    <name type="scientific">Chanos chanos</name>
    <name type="common">Milkfish</name>
    <name type="synonym">Mugil chanos</name>
    <dbReference type="NCBI Taxonomy" id="29144"/>
    <lineage>
        <taxon>Eukaryota</taxon>
        <taxon>Metazoa</taxon>
        <taxon>Chordata</taxon>
        <taxon>Craniata</taxon>
        <taxon>Vertebrata</taxon>
        <taxon>Euteleostomi</taxon>
        <taxon>Actinopterygii</taxon>
        <taxon>Neopterygii</taxon>
        <taxon>Teleostei</taxon>
        <taxon>Ostariophysi</taxon>
        <taxon>Gonorynchiformes</taxon>
        <taxon>Chanidae</taxon>
        <taxon>Chanos</taxon>
    </lineage>
</organism>
<keyword evidence="11" id="KW-0963">Cytoplasm</keyword>
<evidence type="ECO:0000256" key="28">
    <source>
        <dbReference type="ARBA" id="ARBA00032487"/>
    </source>
</evidence>
<comment type="subcellular location">
    <subcellularLocation>
        <location evidence="5">Cell membrane</location>
        <topology evidence="5">Peripheral membrane protein</topology>
        <orientation evidence="5">Cytoplasmic side</orientation>
    </subcellularLocation>
    <subcellularLocation>
        <location evidence="2">Cytoplasm</location>
        <location evidence="2">Cytoskeleton</location>
        <location evidence="2">Cilium basal body</location>
    </subcellularLocation>
    <subcellularLocation>
        <location evidence="4">Cytoplasm</location>
        <location evidence="4">Cytoskeleton</location>
        <location evidence="4">Microtubule organizing center</location>
        <location evidence="4">Centrosome</location>
    </subcellularLocation>
    <subcellularLocation>
        <location evidence="3">Cytoplasm</location>
        <location evidence="3">Cytoskeleton</location>
        <location evidence="3">Spindle</location>
    </subcellularLocation>
    <subcellularLocation>
        <location evidence="6">Cytoplasm</location>
        <location evidence="6">Perinuclear region</location>
    </subcellularLocation>
</comment>
<evidence type="ECO:0000259" key="30">
    <source>
        <dbReference type="PROSITE" id="PS50235"/>
    </source>
</evidence>
<evidence type="ECO:0000256" key="10">
    <source>
        <dbReference type="ARBA" id="ARBA00022475"/>
    </source>
</evidence>
<dbReference type="GO" id="GO:0045087">
    <property type="term" value="P:innate immune response"/>
    <property type="evidence" value="ECO:0007669"/>
    <property type="project" value="UniProtKB-KW"/>
</dbReference>
<dbReference type="GO" id="GO:0006508">
    <property type="term" value="P:proteolysis"/>
    <property type="evidence" value="ECO:0007669"/>
    <property type="project" value="UniProtKB-KW"/>
</dbReference>
<evidence type="ECO:0000256" key="21">
    <source>
        <dbReference type="ARBA" id="ARBA00022833"/>
    </source>
</evidence>
<keyword evidence="19 33" id="KW-0378">Hydrolase</keyword>
<comment type="catalytic activity">
    <reaction evidence="1">
        <text>Thiol-dependent hydrolysis of ester, thioester, amide, peptide and isopeptide bonds formed by the C-terminal Gly of ubiquitin (a 76-residue protein attached to proteins as an intracellular targeting signal).</text>
        <dbReference type="EC" id="3.4.19.12"/>
    </reaction>
</comment>
<dbReference type="GO" id="GO:0016055">
    <property type="term" value="P:Wnt signaling pathway"/>
    <property type="evidence" value="ECO:0007669"/>
    <property type="project" value="UniProtKB-KW"/>
</dbReference>
<dbReference type="GO" id="GO:0005874">
    <property type="term" value="C:microtubule"/>
    <property type="evidence" value="ECO:0007669"/>
    <property type="project" value="UniProtKB-KW"/>
</dbReference>
<keyword evidence="16" id="KW-0493">Microtubule</keyword>
<dbReference type="Gene3D" id="2.30.30.190">
    <property type="entry name" value="CAP Gly-rich-like domain"/>
    <property type="match status" value="2"/>
</dbReference>
<keyword evidence="25" id="KW-0966">Cell projection</keyword>
<keyword evidence="21" id="KW-0862">Zinc</keyword>
<evidence type="ECO:0000256" key="23">
    <source>
        <dbReference type="ARBA" id="ARBA00022859"/>
    </source>
</evidence>
<evidence type="ECO:0000256" key="13">
    <source>
        <dbReference type="ARBA" id="ARBA00022588"/>
    </source>
</evidence>
<dbReference type="InterPro" id="IPR036859">
    <property type="entry name" value="CAP-Gly_dom_sf"/>
</dbReference>
<evidence type="ECO:0000256" key="15">
    <source>
        <dbReference type="ARBA" id="ARBA00022687"/>
    </source>
</evidence>
<dbReference type="InterPro" id="IPR028889">
    <property type="entry name" value="USP"/>
</dbReference>
<evidence type="ECO:0000256" key="12">
    <source>
        <dbReference type="ARBA" id="ARBA00022553"/>
    </source>
</evidence>
<keyword evidence="17" id="KW-0479">Metal-binding</keyword>
<dbReference type="EC" id="3.4.19.12" evidence="8"/>
<dbReference type="Gene3D" id="3.90.70.10">
    <property type="entry name" value="Cysteine proteinases"/>
    <property type="match status" value="1"/>
</dbReference>
<evidence type="ECO:0000256" key="16">
    <source>
        <dbReference type="ARBA" id="ARBA00022701"/>
    </source>
</evidence>
<dbReference type="GeneID" id="115827336"/>
<keyword evidence="18" id="KW-0833">Ubl conjugation pathway</keyword>
<keyword evidence="32" id="KW-1185">Reference proteome</keyword>
<evidence type="ECO:0000256" key="1">
    <source>
        <dbReference type="ARBA" id="ARBA00000707"/>
    </source>
</evidence>
<dbReference type="CTD" id="561108"/>
<dbReference type="Proteomes" id="UP000504632">
    <property type="component" value="Chromosome 14"/>
</dbReference>
<evidence type="ECO:0000256" key="5">
    <source>
        <dbReference type="ARBA" id="ARBA00004413"/>
    </source>
</evidence>
<evidence type="ECO:0000256" key="19">
    <source>
        <dbReference type="ARBA" id="ARBA00022801"/>
    </source>
</evidence>
<evidence type="ECO:0000313" key="33">
    <source>
        <dbReference type="RefSeq" id="XP_030647001.1"/>
    </source>
</evidence>
<evidence type="ECO:0000256" key="17">
    <source>
        <dbReference type="ARBA" id="ARBA00022723"/>
    </source>
</evidence>
<dbReference type="RefSeq" id="XP_030647001.1">
    <property type="nucleotide sequence ID" value="XM_030791141.1"/>
</dbReference>
<evidence type="ECO:0000256" key="18">
    <source>
        <dbReference type="ARBA" id="ARBA00022786"/>
    </source>
</evidence>
<dbReference type="SMART" id="SM01052">
    <property type="entry name" value="CAP_GLY"/>
    <property type="match status" value="2"/>
</dbReference>
<evidence type="ECO:0000256" key="9">
    <source>
        <dbReference type="ARBA" id="ARBA00018699"/>
    </source>
</evidence>
<comment type="subunit">
    <text evidence="29">Interacts (via CAP-Gly domain) with IKBKG/NEMO (via proline-rich C-terminal region). Interacts with TRAF2 and TRIP. Interacts with PLK1, DVL1, DVL3, MAVS, TBK1, IKKE and RIGI. Interacts (via CAP-Gly domain) with microtubules. Interacts with HDAC6 and BCL3. Interacts with MAP3K7. Identified in a complex with TRAF6 and SQSTM1. Interacts with OPTN and SQSTM1. Interacts with CEP350. Interacts with RNF31; the interaction is indirect and is mediated via SPATA2. Interacts with SPATA2 (via the PUB domain); the interaction is direct and recruits CYLD to the LUBAC complex, thereby regulating TNF-alpha-induced necroptosis.</text>
</comment>
<evidence type="ECO:0000256" key="3">
    <source>
        <dbReference type="ARBA" id="ARBA00004186"/>
    </source>
</evidence>
<evidence type="ECO:0000256" key="8">
    <source>
        <dbReference type="ARBA" id="ARBA00012759"/>
    </source>
</evidence>
<dbReference type="InterPro" id="IPR000938">
    <property type="entry name" value="CAP-Gly_domain"/>
</dbReference>
<gene>
    <name evidence="33" type="primary">cyldl</name>
</gene>
<dbReference type="FunFam" id="2.30.30.190:FF:000021">
    <property type="entry name" value="Cylindromatosis (turban tumor syndrome), like"/>
    <property type="match status" value="1"/>
</dbReference>
<dbReference type="InParanoid" id="A0A6J2WS12"/>
<dbReference type="GO" id="GO:0016579">
    <property type="term" value="P:protein deubiquitination"/>
    <property type="evidence" value="ECO:0007669"/>
    <property type="project" value="InterPro"/>
</dbReference>
<evidence type="ECO:0000256" key="11">
    <source>
        <dbReference type="ARBA" id="ARBA00022490"/>
    </source>
</evidence>
<dbReference type="PROSITE" id="PS50245">
    <property type="entry name" value="CAP_GLY_2"/>
    <property type="match status" value="2"/>
</dbReference>
<dbReference type="InterPro" id="IPR038765">
    <property type="entry name" value="Papain-like_cys_pep_sf"/>
</dbReference>
<keyword evidence="10" id="KW-1003">Cell membrane</keyword>
<dbReference type="GO" id="GO:0046872">
    <property type="term" value="F:metal ion binding"/>
    <property type="evidence" value="ECO:0007669"/>
    <property type="project" value="UniProtKB-KW"/>
</dbReference>
<evidence type="ECO:0000256" key="6">
    <source>
        <dbReference type="ARBA" id="ARBA00004556"/>
    </source>
</evidence>
<keyword evidence="22" id="KW-0832">Ubl conjugation</keyword>
<evidence type="ECO:0000259" key="31">
    <source>
        <dbReference type="PROSITE" id="PS50245"/>
    </source>
</evidence>
<sequence>MGSTDKYMYFIVLEKPGYPCSHISRGAICYIEEEKYRLKIERLEDGEKVDSLQVKFQTDVVDKCIKMDVLDALSPQEAGLLQAIEGNEDRLKAYRQRDALDRALNLKTDSLVTVELNGKWLEGVVRYIGRKTDFSAPISGTFFGIELQGKGMGKGQNNGSVGTRTLFTCKQDCGIFAPFTRVKPAHPESSAPFGPPSDTQSKPFSIGDRVTFFVEDIETHGMVMNLEEKEGRTFLHISTDKDEKGKRGGDVTVPLECVISEDLLPSSEREVLDTSEGLTDQPMEICTVDITKGSLVEVTLATGPAFGIVRWIGNLPSLPGVRAGLELEEDLGVNDGTFKGERYFKCPAKRGLFVKLSSCRPDSRFFGDDDKGKALHNGHTDDDAACWSGVQENVPPIVSEEVEKLLIGTMKGVQGHCNSCYMDSALFSLFSCSSVLDSLLFKSVQKVNQRYQAIQTTLLKDIVNPLRSKGFVPGHSVMKLRQQLQDGGHCPTYTTDEKDPEEFLTLLMQQILSLDPLLKLANTYPGSKDEVESCYFYQIFLDYDHNLVLPCVQQLLEHSLYINGLRLAEVPSCLILTMPRSGKKFKMFQKIIPSSELDITALLSGAPQPCVLCGQLASMECVECFKDSLFGSSGFKHFCHTCSEQVHMHKLRRSHKQTRLRLPEGFPRGVSRPPPQEKLELFAVLCIETSHYVSFVKHGPKDTDWIFFDSMADREGERDGFNIPQVTACPEIGRYLRMTLAELANQVPREMDGVAKRLFCDGYMYLYQSPNMALYH</sequence>
<dbReference type="Pfam" id="PF01302">
    <property type="entry name" value="CAP_GLY"/>
    <property type="match status" value="2"/>
</dbReference>
<keyword evidence="23" id="KW-0391">Immunity</keyword>
<dbReference type="PROSITE" id="PS50235">
    <property type="entry name" value="USP_3"/>
    <property type="match status" value="1"/>
</dbReference>
<comment type="similarity">
    <text evidence="7">Belongs to the peptidase C19 family.</text>
</comment>
<feature type="domain" description="CAP-Gly" evidence="31">
    <location>
        <begin position="140"/>
        <end position="178"/>
    </location>
</feature>
<keyword evidence="14" id="KW-0645">Protease</keyword>
<dbReference type="AlphaFoldDB" id="A0A6J2WS12"/>
<evidence type="ECO:0000256" key="24">
    <source>
        <dbReference type="ARBA" id="ARBA00023136"/>
    </source>
</evidence>
<dbReference type="SUPFAM" id="SSF74924">
    <property type="entry name" value="Cap-Gly domain"/>
    <property type="match status" value="2"/>
</dbReference>
<dbReference type="GO" id="GO:0005819">
    <property type="term" value="C:spindle"/>
    <property type="evidence" value="ECO:0007669"/>
    <property type="project" value="UniProtKB-SubCell"/>
</dbReference>
<accession>A0A6J2WS12</accession>
<keyword evidence="20" id="KW-0788">Thiol protease</keyword>
<dbReference type="FunCoup" id="A0A6J2WS12">
    <property type="interactions" value="77"/>
</dbReference>
<dbReference type="SUPFAM" id="SSF54001">
    <property type="entry name" value="Cysteine proteinases"/>
    <property type="match status" value="1"/>
</dbReference>
<dbReference type="InterPro" id="IPR001394">
    <property type="entry name" value="Peptidase_C19_UCH"/>
</dbReference>
<evidence type="ECO:0000256" key="14">
    <source>
        <dbReference type="ARBA" id="ARBA00022670"/>
    </source>
</evidence>
<evidence type="ECO:0000256" key="25">
    <source>
        <dbReference type="ARBA" id="ARBA00023273"/>
    </source>
</evidence>